<dbReference type="AlphaFoldDB" id="A0AAW0MMY3"/>
<dbReference type="EMBL" id="JBBPFD010000617">
    <property type="protein sequence ID" value="KAK7878096.1"/>
    <property type="molecule type" value="Genomic_DNA"/>
</dbReference>
<dbReference type="Proteomes" id="UP001460270">
    <property type="component" value="Unassembled WGS sequence"/>
</dbReference>
<feature type="compositionally biased region" description="Polar residues" evidence="1">
    <location>
        <begin position="116"/>
        <end position="128"/>
    </location>
</feature>
<evidence type="ECO:0000256" key="1">
    <source>
        <dbReference type="SAM" id="MobiDB-lite"/>
    </source>
</evidence>
<reference evidence="3" key="1">
    <citation type="submission" date="2024-04" db="EMBL/GenBank/DDBJ databases">
        <title>Salinicola lusitanus LLJ914,a marine bacterium isolated from the Okinawa Trough.</title>
        <authorList>
            <person name="Li J."/>
        </authorList>
    </citation>
    <scope>NUCLEOTIDE SEQUENCE [LARGE SCALE GENOMIC DNA]</scope>
</reference>
<evidence type="ECO:0000313" key="2">
    <source>
        <dbReference type="EMBL" id="KAK7878096.1"/>
    </source>
</evidence>
<gene>
    <name evidence="2" type="ORF">WMY93_031243</name>
</gene>
<evidence type="ECO:0000313" key="3">
    <source>
        <dbReference type="Proteomes" id="UP001460270"/>
    </source>
</evidence>
<organism evidence="2 3">
    <name type="scientific">Mugilogobius chulae</name>
    <name type="common">yellowstripe goby</name>
    <dbReference type="NCBI Taxonomy" id="88201"/>
    <lineage>
        <taxon>Eukaryota</taxon>
        <taxon>Metazoa</taxon>
        <taxon>Chordata</taxon>
        <taxon>Craniata</taxon>
        <taxon>Vertebrata</taxon>
        <taxon>Euteleostomi</taxon>
        <taxon>Actinopterygii</taxon>
        <taxon>Neopterygii</taxon>
        <taxon>Teleostei</taxon>
        <taxon>Neoteleostei</taxon>
        <taxon>Acanthomorphata</taxon>
        <taxon>Gobiaria</taxon>
        <taxon>Gobiiformes</taxon>
        <taxon>Gobioidei</taxon>
        <taxon>Gobiidae</taxon>
        <taxon>Gobionellinae</taxon>
        <taxon>Mugilogobius</taxon>
    </lineage>
</organism>
<protein>
    <submittedName>
        <fullName evidence="2">Uncharacterized protein</fullName>
    </submittedName>
</protein>
<proteinExistence type="predicted"/>
<keyword evidence="3" id="KW-1185">Reference proteome</keyword>
<sequence>MSSVHSITALAGKKLLQEMSPCVALSWRFVWRCSAPRRNRGNLCDVVSLPERIWFLVEVPCPLRRHAQAPSQQSALYLIVNMPLHQHNPLSAIKRCLREMGDAAGRWGARVDAQSGRATRSGRTTVQRPTRPASPLRYNGQPVTSPVDFRSSVSPGVQVRLLAFPSPSRSVPGSVGQRSLVVMALVNLRLRERVLKALLTRFRKAEIEFFAESL</sequence>
<accession>A0AAW0MMY3</accession>
<feature type="region of interest" description="Disordered" evidence="1">
    <location>
        <begin position="112"/>
        <end position="141"/>
    </location>
</feature>
<name>A0AAW0MMY3_9GOBI</name>
<comment type="caution">
    <text evidence="2">The sequence shown here is derived from an EMBL/GenBank/DDBJ whole genome shotgun (WGS) entry which is preliminary data.</text>
</comment>